<dbReference type="InterPro" id="IPR036734">
    <property type="entry name" value="Neur_chan_lig-bd_sf"/>
</dbReference>
<feature type="domain" description="Neurotransmitter-gated ion-channel ligand-binding" evidence="1">
    <location>
        <begin position="51"/>
        <end position="157"/>
    </location>
</feature>
<evidence type="ECO:0000313" key="3">
    <source>
        <dbReference type="Proteomes" id="UP001208570"/>
    </source>
</evidence>
<dbReference type="GO" id="GO:0005230">
    <property type="term" value="F:extracellular ligand-gated monoatomic ion channel activity"/>
    <property type="evidence" value="ECO:0007669"/>
    <property type="project" value="InterPro"/>
</dbReference>
<keyword evidence="3" id="KW-1185">Reference proteome</keyword>
<sequence length="187" mass="20781">MTYLLIIAQVADSSDPDERNFGHERVLENILKNYRDAQFLVRPAQTTAAQNIDKSVLPVISNDGTVIWVPLAEFTTTCSPDDEDDSWECNIKIGSWAHTAAQISHHFFNNNTLVDLTFYQPKLNGYDVEAIPGEIVDAHYDCCTAAYQYAVFKLRLRFIEGGVASGFSPLLHSTASLLLGYSLYAGV</sequence>
<reference evidence="2" key="1">
    <citation type="journal article" date="2023" name="Mol. Biol. Evol.">
        <title>Third-Generation Sequencing Reveals the Adaptive Role of the Epigenome in Three Deep-Sea Polychaetes.</title>
        <authorList>
            <person name="Perez M."/>
            <person name="Aroh O."/>
            <person name="Sun Y."/>
            <person name="Lan Y."/>
            <person name="Juniper S.K."/>
            <person name="Young C.R."/>
            <person name="Angers B."/>
            <person name="Qian P.Y."/>
        </authorList>
    </citation>
    <scope>NUCLEOTIDE SEQUENCE</scope>
    <source>
        <strain evidence="2">P08H-3</strain>
    </source>
</reference>
<comment type="caution">
    <text evidence="2">The sequence shown here is derived from an EMBL/GenBank/DDBJ whole genome shotgun (WGS) entry which is preliminary data.</text>
</comment>
<proteinExistence type="predicted"/>
<dbReference type="SUPFAM" id="SSF63712">
    <property type="entry name" value="Nicotinic receptor ligand binding domain-like"/>
    <property type="match status" value="1"/>
</dbReference>
<evidence type="ECO:0000313" key="2">
    <source>
        <dbReference type="EMBL" id="KAK2151808.1"/>
    </source>
</evidence>
<gene>
    <name evidence="2" type="ORF">LSH36_350g04053</name>
</gene>
<accession>A0AAD9N1B4</accession>
<organism evidence="2 3">
    <name type="scientific">Paralvinella palmiformis</name>
    <dbReference type="NCBI Taxonomy" id="53620"/>
    <lineage>
        <taxon>Eukaryota</taxon>
        <taxon>Metazoa</taxon>
        <taxon>Spiralia</taxon>
        <taxon>Lophotrochozoa</taxon>
        <taxon>Annelida</taxon>
        <taxon>Polychaeta</taxon>
        <taxon>Sedentaria</taxon>
        <taxon>Canalipalpata</taxon>
        <taxon>Terebellida</taxon>
        <taxon>Terebelliformia</taxon>
        <taxon>Alvinellidae</taxon>
        <taxon>Paralvinella</taxon>
    </lineage>
</organism>
<name>A0AAD9N1B4_9ANNE</name>
<dbReference type="Proteomes" id="UP001208570">
    <property type="component" value="Unassembled WGS sequence"/>
</dbReference>
<dbReference type="EMBL" id="JAODUP010000350">
    <property type="protein sequence ID" value="KAK2151808.1"/>
    <property type="molecule type" value="Genomic_DNA"/>
</dbReference>
<dbReference type="Gene3D" id="2.70.170.10">
    <property type="entry name" value="Neurotransmitter-gated ion-channel ligand-binding domain"/>
    <property type="match status" value="1"/>
</dbReference>
<dbReference type="InterPro" id="IPR006202">
    <property type="entry name" value="Neur_chan_lig-bd"/>
</dbReference>
<dbReference type="Pfam" id="PF02931">
    <property type="entry name" value="Neur_chan_LBD"/>
    <property type="match status" value="1"/>
</dbReference>
<protein>
    <recommendedName>
        <fullName evidence="1">Neurotransmitter-gated ion-channel ligand-binding domain-containing protein</fullName>
    </recommendedName>
</protein>
<evidence type="ECO:0000259" key="1">
    <source>
        <dbReference type="Pfam" id="PF02931"/>
    </source>
</evidence>
<dbReference type="AlphaFoldDB" id="A0AAD9N1B4"/>
<dbReference type="GO" id="GO:0016020">
    <property type="term" value="C:membrane"/>
    <property type="evidence" value="ECO:0007669"/>
    <property type="project" value="InterPro"/>
</dbReference>